<evidence type="ECO:0000256" key="1">
    <source>
        <dbReference type="PROSITE-ProRule" id="PRU00176"/>
    </source>
</evidence>
<proteinExistence type="predicted"/>
<evidence type="ECO:0000259" key="3">
    <source>
        <dbReference type="PROSITE" id="PS50102"/>
    </source>
</evidence>
<feature type="compositionally biased region" description="Low complexity" evidence="2">
    <location>
        <begin position="186"/>
        <end position="205"/>
    </location>
</feature>
<name>U6GNE1_9EIME</name>
<reference evidence="4" key="1">
    <citation type="submission" date="2013-10" db="EMBL/GenBank/DDBJ databases">
        <title>Genomic analysis of the causative agents of coccidiosis in chickens.</title>
        <authorList>
            <person name="Reid A.J."/>
            <person name="Blake D."/>
            <person name="Billington K."/>
            <person name="Browne H."/>
            <person name="Dunn M."/>
            <person name="Hung S."/>
            <person name="Kawahara F."/>
            <person name="Miranda-Saavedra D."/>
            <person name="Mourier T."/>
            <person name="Nagra H."/>
            <person name="Otto T.D."/>
            <person name="Rawlings N."/>
            <person name="Sanchez A."/>
            <person name="Sanders M."/>
            <person name="Subramaniam C."/>
            <person name="Tay Y."/>
            <person name="Dear P."/>
            <person name="Doerig C."/>
            <person name="Gruber A."/>
            <person name="Parkinson J."/>
            <person name="Shirley M."/>
            <person name="Wan K.L."/>
            <person name="Berriman M."/>
            <person name="Tomley F."/>
            <person name="Pain A."/>
        </authorList>
    </citation>
    <scope>NUCLEOTIDE SEQUENCE [LARGE SCALE GENOMIC DNA]</scope>
    <source>
        <strain evidence="4">Houghton</strain>
    </source>
</reference>
<dbReference type="SMART" id="SM00360">
    <property type="entry name" value="RRM"/>
    <property type="match status" value="1"/>
</dbReference>
<keyword evidence="1" id="KW-0694">RNA-binding</keyword>
<dbReference type="GO" id="GO:0003723">
    <property type="term" value="F:RNA binding"/>
    <property type="evidence" value="ECO:0007669"/>
    <property type="project" value="UniProtKB-UniRule"/>
</dbReference>
<dbReference type="InterPro" id="IPR035979">
    <property type="entry name" value="RBD_domain_sf"/>
</dbReference>
<feature type="compositionally biased region" description="Low complexity" evidence="2">
    <location>
        <begin position="133"/>
        <end position="153"/>
    </location>
</feature>
<dbReference type="InterPro" id="IPR012677">
    <property type="entry name" value="Nucleotide-bd_a/b_plait_sf"/>
</dbReference>
<dbReference type="PROSITE" id="PS50102">
    <property type="entry name" value="RRM"/>
    <property type="match status" value="1"/>
</dbReference>
<dbReference type="AlphaFoldDB" id="U6GNE1"/>
<dbReference type="Proteomes" id="UP000018201">
    <property type="component" value="Unassembled WGS sequence"/>
</dbReference>
<feature type="region of interest" description="Disordered" evidence="2">
    <location>
        <begin position="133"/>
        <end position="255"/>
    </location>
</feature>
<sequence>MAVSTDSEKTWRLLYGEEPQWVKPDCRVYINHIPSCFSETQLKQRLQATYGPVEIEVYARGGYNNGYAWVAFKKEEAVKRAIALNEHGVWGRPVQVDAAAAPTAAESVAAPVKKAESTAESCAAATAPDSSAAAATAAEHEATPAAAATPAAHAQDKPSKLAQQTTTQQQQQQQQQPRNQAAKAMGSGNSSSSSSSSSNSSSSSKGSEKSKHGLTATVEGAEHKLTEAIKETKKEGREEHPEKEAEERRIQEERD</sequence>
<dbReference type="EMBL" id="HG691902">
    <property type="protein sequence ID" value="CDI80803.1"/>
    <property type="molecule type" value="Genomic_DNA"/>
</dbReference>
<feature type="domain" description="RRM" evidence="3">
    <location>
        <begin position="26"/>
        <end position="101"/>
    </location>
</feature>
<dbReference type="Gene3D" id="3.30.70.330">
    <property type="match status" value="1"/>
</dbReference>
<accession>U6GNE1</accession>
<keyword evidence="5" id="KW-1185">Reference proteome</keyword>
<dbReference type="CDD" id="cd00590">
    <property type="entry name" value="RRM_SF"/>
    <property type="match status" value="1"/>
</dbReference>
<dbReference type="OrthoDB" id="347954at2759"/>
<evidence type="ECO:0000313" key="4">
    <source>
        <dbReference type="EMBL" id="CDI80803.1"/>
    </source>
</evidence>
<protein>
    <recommendedName>
        <fullName evidence="3">RRM domain-containing protein</fullName>
    </recommendedName>
</protein>
<dbReference type="Pfam" id="PF00076">
    <property type="entry name" value="RRM_1"/>
    <property type="match status" value="1"/>
</dbReference>
<dbReference type="SUPFAM" id="SSF54928">
    <property type="entry name" value="RNA-binding domain, RBD"/>
    <property type="match status" value="1"/>
</dbReference>
<dbReference type="InterPro" id="IPR000504">
    <property type="entry name" value="RRM_dom"/>
</dbReference>
<organism evidence="4 5">
    <name type="scientific">Eimeria praecox</name>
    <dbReference type="NCBI Taxonomy" id="51316"/>
    <lineage>
        <taxon>Eukaryota</taxon>
        <taxon>Sar</taxon>
        <taxon>Alveolata</taxon>
        <taxon>Apicomplexa</taxon>
        <taxon>Conoidasida</taxon>
        <taxon>Coccidia</taxon>
        <taxon>Eucoccidiorida</taxon>
        <taxon>Eimeriorina</taxon>
        <taxon>Eimeriidae</taxon>
        <taxon>Eimeria</taxon>
    </lineage>
</organism>
<evidence type="ECO:0000256" key="2">
    <source>
        <dbReference type="SAM" id="MobiDB-lite"/>
    </source>
</evidence>
<gene>
    <name evidence="4" type="ORF">EPH_0009090</name>
</gene>
<feature type="compositionally biased region" description="Basic and acidic residues" evidence="2">
    <location>
        <begin position="220"/>
        <end position="255"/>
    </location>
</feature>
<evidence type="ECO:0000313" key="5">
    <source>
        <dbReference type="Proteomes" id="UP000018201"/>
    </source>
</evidence>
<dbReference type="VEuPathDB" id="ToxoDB:EPH_0009090"/>
<feature type="compositionally biased region" description="Low complexity" evidence="2">
    <location>
        <begin position="163"/>
        <end position="176"/>
    </location>
</feature>
<reference evidence="4" key="2">
    <citation type="submission" date="2013-10" db="EMBL/GenBank/DDBJ databases">
        <authorList>
            <person name="Aslett M."/>
        </authorList>
    </citation>
    <scope>NUCLEOTIDE SEQUENCE [LARGE SCALE GENOMIC DNA]</scope>
    <source>
        <strain evidence="4">Houghton</strain>
    </source>
</reference>